<dbReference type="AlphaFoldDB" id="A0A1H7FZ68"/>
<dbReference type="STRING" id="1038014.SAMN04487910_0208"/>
<evidence type="ECO:0000313" key="1">
    <source>
        <dbReference type="EMBL" id="SEK30557.1"/>
    </source>
</evidence>
<dbReference type="Proteomes" id="UP000198521">
    <property type="component" value="Unassembled WGS sequence"/>
</dbReference>
<organism evidence="1 2">
    <name type="scientific">Aquimarina amphilecti</name>
    <dbReference type="NCBI Taxonomy" id="1038014"/>
    <lineage>
        <taxon>Bacteria</taxon>
        <taxon>Pseudomonadati</taxon>
        <taxon>Bacteroidota</taxon>
        <taxon>Flavobacteriia</taxon>
        <taxon>Flavobacteriales</taxon>
        <taxon>Flavobacteriaceae</taxon>
        <taxon>Aquimarina</taxon>
    </lineage>
</organism>
<dbReference type="EMBL" id="FOAB01000001">
    <property type="protein sequence ID" value="SEK30557.1"/>
    <property type="molecule type" value="Genomic_DNA"/>
</dbReference>
<gene>
    <name evidence="1" type="ORF">SAMN04487910_0208</name>
</gene>
<name>A0A1H7FZ68_AQUAM</name>
<reference evidence="1 2" key="1">
    <citation type="submission" date="2016-10" db="EMBL/GenBank/DDBJ databases">
        <authorList>
            <person name="de Groot N.N."/>
        </authorList>
    </citation>
    <scope>NUCLEOTIDE SEQUENCE [LARGE SCALE GENOMIC DNA]</scope>
    <source>
        <strain evidence="1 2">DSM 25232</strain>
    </source>
</reference>
<proteinExistence type="predicted"/>
<accession>A0A1H7FZ68</accession>
<keyword evidence="2" id="KW-1185">Reference proteome</keyword>
<protein>
    <submittedName>
        <fullName evidence="1">Uncharacterized protein</fullName>
    </submittedName>
</protein>
<evidence type="ECO:0000313" key="2">
    <source>
        <dbReference type="Proteomes" id="UP000198521"/>
    </source>
</evidence>
<sequence length="123" mass="14533">MVIEKIKEIRNLLTKKMDKKTEAIDLLLSMLLDVITFEIRRDNSISDKTGEALIQIVSFQSIEYYYHGDFLELDSELKRFAYILCDYNENLKNHELDVIGTKPENWSNYFGEFVNSVLSKEWI</sequence>